<organism evidence="2 3">
    <name type="scientific">Cordyceps militaris</name>
    <name type="common">Caterpillar fungus</name>
    <name type="synonym">Clavaria militaris</name>
    <dbReference type="NCBI Taxonomy" id="73501"/>
    <lineage>
        <taxon>Eukaryota</taxon>
        <taxon>Fungi</taxon>
        <taxon>Dikarya</taxon>
        <taxon>Ascomycota</taxon>
        <taxon>Pezizomycotina</taxon>
        <taxon>Sordariomycetes</taxon>
        <taxon>Hypocreomycetidae</taxon>
        <taxon>Hypocreales</taxon>
        <taxon>Cordycipitaceae</taxon>
        <taxon>Cordyceps</taxon>
    </lineage>
</organism>
<accession>A0A2H4SHP2</accession>
<name>A0A2H4SHP2_CORMI</name>
<dbReference type="Proteomes" id="UP000323067">
    <property type="component" value="Chromosome vii"/>
</dbReference>
<evidence type="ECO:0000256" key="1">
    <source>
        <dbReference type="SAM" id="MobiDB-lite"/>
    </source>
</evidence>
<evidence type="ECO:0000313" key="3">
    <source>
        <dbReference type="Proteomes" id="UP000323067"/>
    </source>
</evidence>
<reference evidence="2 3" key="1">
    <citation type="journal article" date="2017" name="BMC Genomics">
        <title>Chromosome level assembly and secondary metabolite potential of the parasitic fungus Cordyceps militaris.</title>
        <authorList>
            <person name="Kramer G.J."/>
            <person name="Nodwell J.R."/>
        </authorList>
    </citation>
    <scope>NUCLEOTIDE SEQUENCE [LARGE SCALE GENOMIC DNA]</scope>
    <source>
        <strain evidence="2 3">ATCC 34164</strain>
    </source>
</reference>
<gene>
    <name evidence="2" type="ORF">A9K55_008505</name>
</gene>
<sequence>MVNPFCRGIDSVLPAAIRTPHHPRRASMSSYQTNHGLHDKGENSLSRSVIGSDIAICGYRYLDSSSEYGLEAPPVILFARPLPCRPPAVAKQSLFICNKTILSLHLENVCYTACDVLCAKLWVYLVPCSPKTSSQDLPRLPKTSNPPKTRKIATTFNIRPSTWDGAPITESRTIVSPAVSVIGAVSFFPGSGQLPPPCLFSDRTRKSISLAPQPQFDNRRWAIPNIPPACHDVVALFRPLPIYSYFAFDRCHRVVCRGSLPECRARLLAGTVYILLRTPYIHCKEQPNMGMRKQAAPAECHSNEQRVIDRPAPDGFAPIDLIYPHSPICSVAFNLSFFLGTLQTWQQSSDFQSSASPSTSYTDTQRRFLIASFGNTTGSRYYAFVSYAIAGDGFMKRTRYLLNWIANILLHNLETQRLSPFNGKHTFSNDGRRCRAKHLQAPLDPLVDVQHVHSMVIDRTGPVTQTHMRVRLFVYTRIIGWEEATGRISCMDVCRIPV</sequence>
<dbReference type="VEuPathDB" id="FungiDB:A9K55_008505"/>
<proteinExistence type="predicted"/>
<dbReference type="AlphaFoldDB" id="A0A2H4SHP2"/>
<protein>
    <submittedName>
        <fullName evidence="2">Uncharacterized protein</fullName>
    </submittedName>
</protein>
<dbReference type="VEuPathDB" id="FungiDB:CCM_00969"/>
<dbReference type="EMBL" id="CP023324">
    <property type="protein sequence ID" value="ATY62635.1"/>
    <property type="molecule type" value="Genomic_DNA"/>
</dbReference>
<evidence type="ECO:0000313" key="2">
    <source>
        <dbReference type="EMBL" id="ATY62635.1"/>
    </source>
</evidence>
<feature type="region of interest" description="Disordered" evidence="1">
    <location>
        <begin position="23"/>
        <end position="42"/>
    </location>
</feature>